<dbReference type="AlphaFoldDB" id="A0A068RZD5"/>
<keyword evidence="6" id="KW-1185">Reference proteome</keyword>
<feature type="repeat" description="WD" evidence="3">
    <location>
        <begin position="50"/>
        <end position="82"/>
    </location>
</feature>
<organism evidence="5 6">
    <name type="scientific">Lichtheimia corymbifera JMRC:FSU:9682</name>
    <dbReference type="NCBI Taxonomy" id="1263082"/>
    <lineage>
        <taxon>Eukaryota</taxon>
        <taxon>Fungi</taxon>
        <taxon>Fungi incertae sedis</taxon>
        <taxon>Mucoromycota</taxon>
        <taxon>Mucoromycotina</taxon>
        <taxon>Mucoromycetes</taxon>
        <taxon>Mucorales</taxon>
        <taxon>Lichtheimiaceae</taxon>
        <taxon>Lichtheimia</taxon>
    </lineage>
</organism>
<dbReference type="SUPFAM" id="SSF50978">
    <property type="entry name" value="WD40 repeat-like"/>
    <property type="match status" value="1"/>
</dbReference>
<dbReference type="PANTHER" id="PTHR15574">
    <property type="entry name" value="WD REPEAT DOMAIN-CONTAINING FAMILY"/>
    <property type="match status" value="1"/>
</dbReference>
<feature type="region of interest" description="Disordered" evidence="4">
    <location>
        <begin position="324"/>
        <end position="344"/>
    </location>
</feature>
<feature type="repeat" description="WD" evidence="3">
    <location>
        <begin position="94"/>
        <end position="130"/>
    </location>
</feature>
<feature type="compositionally biased region" description="Acidic residues" evidence="4">
    <location>
        <begin position="690"/>
        <end position="731"/>
    </location>
</feature>
<dbReference type="GO" id="GO:0005737">
    <property type="term" value="C:cytoplasm"/>
    <property type="evidence" value="ECO:0007669"/>
    <property type="project" value="TreeGrafter"/>
</dbReference>
<evidence type="ECO:0000256" key="2">
    <source>
        <dbReference type="ARBA" id="ARBA00022737"/>
    </source>
</evidence>
<dbReference type="InterPro" id="IPR045151">
    <property type="entry name" value="DCAF8"/>
</dbReference>
<dbReference type="EMBL" id="CBTN010000022">
    <property type="protein sequence ID" value="CDH54356.1"/>
    <property type="molecule type" value="Genomic_DNA"/>
</dbReference>
<proteinExistence type="predicted"/>
<feature type="compositionally biased region" description="Low complexity" evidence="4">
    <location>
        <begin position="680"/>
        <end position="689"/>
    </location>
</feature>
<dbReference type="Pfam" id="PF00400">
    <property type="entry name" value="WD40"/>
    <property type="match status" value="3"/>
</dbReference>
<keyword evidence="1 3" id="KW-0853">WD repeat</keyword>
<feature type="region of interest" description="Disordered" evidence="4">
    <location>
        <begin position="542"/>
        <end position="733"/>
    </location>
</feature>
<dbReference type="PANTHER" id="PTHR15574:SF40">
    <property type="entry name" value="WD AND TETRATRICOPEPTIDE REPEATS PROTEIN 1"/>
    <property type="match status" value="1"/>
</dbReference>
<evidence type="ECO:0000313" key="5">
    <source>
        <dbReference type="EMBL" id="CDH54356.1"/>
    </source>
</evidence>
<dbReference type="Proteomes" id="UP000027586">
    <property type="component" value="Unassembled WGS sequence"/>
</dbReference>
<name>A0A068RZD5_9FUNG</name>
<feature type="compositionally biased region" description="Polar residues" evidence="4">
    <location>
        <begin position="613"/>
        <end position="641"/>
    </location>
</feature>
<feature type="region of interest" description="Disordered" evidence="4">
    <location>
        <begin position="185"/>
        <end position="207"/>
    </location>
</feature>
<dbReference type="InterPro" id="IPR015943">
    <property type="entry name" value="WD40/YVTN_repeat-like_dom_sf"/>
</dbReference>
<dbReference type="VEuPathDB" id="FungiDB:LCOR_05607.1"/>
<feature type="compositionally biased region" description="Basic and acidic residues" evidence="4">
    <location>
        <begin position="557"/>
        <end position="571"/>
    </location>
</feature>
<feature type="compositionally biased region" description="Polar residues" evidence="4">
    <location>
        <begin position="586"/>
        <end position="606"/>
    </location>
</feature>
<dbReference type="SMART" id="SM00320">
    <property type="entry name" value="WD40"/>
    <property type="match status" value="7"/>
</dbReference>
<dbReference type="InterPro" id="IPR036322">
    <property type="entry name" value="WD40_repeat_dom_sf"/>
</dbReference>
<dbReference type="STRING" id="1263082.A0A068RZD5"/>
<feature type="compositionally biased region" description="Basic and acidic residues" evidence="4">
    <location>
        <begin position="196"/>
        <end position="207"/>
    </location>
</feature>
<evidence type="ECO:0000256" key="4">
    <source>
        <dbReference type="SAM" id="MobiDB-lite"/>
    </source>
</evidence>
<dbReference type="GO" id="GO:0045717">
    <property type="term" value="P:negative regulation of fatty acid biosynthetic process"/>
    <property type="evidence" value="ECO:0007669"/>
    <property type="project" value="TreeGrafter"/>
</dbReference>
<evidence type="ECO:0000256" key="1">
    <source>
        <dbReference type="ARBA" id="ARBA00022574"/>
    </source>
</evidence>
<evidence type="ECO:0000313" key="6">
    <source>
        <dbReference type="Proteomes" id="UP000027586"/>
    </source>
</evidence>
<feature type="compositionally biased region" description="Basic and acidic residues" evidence="4">
    <location>
        <begin position="669"/>
        <end position="679"/>
    </location>
</feature>
<dbReference type="PROSITE" id="PS50082">
    <property type="entry name" value="WD_REPEATS_2"/>
    <property type="match status" value="2"/>
</dbReference>
<feature type="compositionally biased region" description="Polar residues" evidence="4">
    <location>
        <begin position="326"/>
        <end position="338"/>
    </location>
</feature>
<accession>A0A068RZD5</accession>
<evidence type="ECO:0000256" key="3">
    <source>
        <dbReference type="PROSITE-ProRule" id="PRU00221"/>
    </source>
</evidence>
<gene>
    <name evidence="5" type="ORF">LCOR_05607.1</name>
</gene>
<sequence length="916" mass="102779">MSATIEQCLRERECGRLKFRPRLGFTGNTFAQRIYGDEFLISRLTLEKELKHHTGCVNSLYWSQTGDKLLSGSDDTRVCIWKPWEDYSLGCSIDTGHNANIFSAKFMPATSDSVVISAAADSEVRVFDVNGSNNGQLRHVYTCHSASVKRIAIDNSPFEFMTCAEDGTVRHFDLRQRHVCSPHTISSFLGGRQPSRRYDQPRGRDVKQGCPSPLVDYSEYDVELNSMSLNPLHPQYFIIAGKDDFIYLHDRRMVGQGDRGGANVAHHTKSRCVKRFTSSSDHRRRRARQITACKFNGSNGRELIGSWLSDGIYLFDMHDSPIERSPVNTTRSSSQPKSTNRDEVPFSGRNLVIQRFREGELNDAIVEIDNLLAKTDESLGAHDDSNTTEESMIEKIWELCMMSAVRLRRIYEGRAGQFADEELRGEEVASTRLFIREAEAIAVDIHCTRGYWCLAVGLWIASGGQRSNGCEDRKDWLEKAQVYLEEARAIYTNALSSSSSSSSSNSSGSSSSSLSRNAESSLAAFNKKIDTLQRDIIAALRHEEEEEDSDDSGDNQGDSRPETTTMDRWKWLDSMYMQPIDEDPQPSKSRQSTGSPGNDGVDTTSDVAAEHSILSTSTSRHATIASSASERPASDSETSNMDIEISNENDESNSDTQHSDNSTVVTIDTAHDHHSDSHESSPSSASGFEGESDISMDDNTDEDISEDDEYEESNPYYDEDDHDESDEDDDATSLRSISELEPDVDIIAHRKKYVGHCNVRTIKDVNFYGLNDEYIVSGSDYGYIFIWDKKTARIVQILQGDEDTVNIVQGHPRIPVIATSGIENTIKIFSPTSAVATTSRKQHPNLRSSYSESSRMYEADDIVTRMMENNITTGDHYFTRRVLSSITRQFRRGGNLDDVLMMDDDDDEMHIDCRVQ</sequence>
<dbReference type="Gene3D" id="2.130.10.10">
    <property type="entry name" value="YVTN repeat-like/Quinoprotein amine dehydrogenase"/>
    <property type="match status" value="2"/>
</dbReference>
<feature type="region of interest" description="Disordered" evidence="4">
    <location>
        <begin position="495"/>
        <end position="515"/>
    </location>
</feature>
<dbReference type="OrthoDB" id="2414538at2759"/>
<feature type="compositionally biased region" description="Acidic residues" evidence="4">
    <location>
        <begin position="544"/>
        <end position="553"/>
    </location>
</feature>
<comment type="caution">
    <text evidence="5">The sequence shown here is derived from an EMBL/GenBank/DDBJ whole genome shotgun (WGS) entry which is preliminary data.</text>
</comment>
<keyword evidence="2" id="KW-0677">Repeat</keyword>
<feature type="compositionally biased region" description="Polar residues" evidence="4">
    <location>
        <begin position="654"/>
        <end position="666"/>
    </location>
</feature>
<protein>
    <submittedName>
        <fullName evidence="5">Wd repeat-containing protein</fullName>
    </submittedName>
</protein>
<dbReference type="InterPro" id="IPR001680">
    <property type="entry name" value="WD40_rpt"/>
</dbReference>
<dbReference type="GO" id="GO:0080008">
    <property type="term" value="C:Cul4-RING E3 ubiquitin ligase complex"/>
    <property type="evidence" value="ECO:0007669"/>
    <property type="project" value="TreeGrafter"/>
</dbReference>
<dbReference type="PROSITE" id="PS50294">
    <property type="entry name" value="WD_REPEATS_REGION"/>
    <property type="match status" value="1"/>
</dbReference>
<reference evidence="5" key="1">
    <citation type="submission" date="2013-08" db="EMBL/GenBank/DDBJ databases">
        <title>Gene expansion shapes genome architecture in the human pathogen Lichtheimia corymbifera: an evolutionary genomics analysis in the ancient terrestrial Mucorales (Mucoromycotina).</title>
        <authorList>
            <person name="Schwartze V.U."/>
            <person name="Winter S."/>
            <person name="Shelest E."/>
            <person name="Marcet-Houben M."/>
            <person name="Horn F."/>
            <person name="Wehner S."/>
            <person name="Hoffmann K."/>
            <person name="Riege K."/>
            <person name="Sammeth M."/>
            <person name="Nowrousian M."/>
            <person name="Valiante V."/>
            <person name="Linde J."/>
            <person name="Jacobsen I.D."/>
            <person name="Marz M."/>
            <person name="Brakhage A.A."/>
            <person name="Gabaldon T."/>
            <person name="Bocker S."/>
            <person name="Voigt K."/>
        </authorList>
    </citation>
    <scope>NUCLEOTIDE SEQUENCE [LARGE SCALE GENOMIC DNA]</scope>
    <source>
        <strain evidence="5">FSU 9682</strain>
    </source>
</reference>